<evidence type="ECO:0000313" key="2">
    <source>
        <dbReference type="EMBL" id="MBB4347022.1"/>
    </source>
</evidence>
<feature type="transmembrane region" description="Helical" evidence="1">
    <location>
        <begin position="36"/>
        <end position="54"/>
    </location>
</feature>
<dbReference type="Proteomes" id="UP000576087">
    <property type="component" value="Unassembled WGS sequence"/>
</dbReference>
<keyword evidence="1" id="KW-1133">Transmembrane helix</keyword>
<evidence type="ECO:0000313" key="6">
    <source>
        <dbReference type="Proteomes" id="UP000524535"/>
    </source>
</evidence>
<dbReference type="RefSeq" id="WP_148145743.1">
    <property type="nucleotide sequence ID" value="NZ_JACIGW010000001.1"/>
</dbReference>
<evidence type="ECO:0000313" key="5">
    <source>
        <dbReference type="Proteomes" id="UP000520770"/>
    </source>
</evidence>
<dbReference type="Proteomes" id="UP000524535">
    <property type="component" value="Unassembled WGS sequence"/>
</dbReference>
<organism evidence="4 7">
    <name type="scientific">Aliirhizobium cellulosilyticum</name>
    <dbReference type="NCBI Taxonomy" id="393664"/>
    <lineage>
        <taxon>Bacteria</taxon>
        <taxon>Pseudomonadati</taxon>
        <taxon>Pseudomonadota</taxon>
        <taxon>Alphaproteobacteria</taxon>
        <taxon>Hyphomicrobiales</taxon>
        <taxon>Rhizobiaceae</taxon>
        <taxon>Aliirhizobium</taxon>
    </lineage>
</organism>
<name>A0A7W4SNR4_9HYPH</name>
<dbReference type="EMBL" id="JACIGY010000001">
    <property type="protein sequence ID" value="MBB4410584.1"/>
    <property type="molecule type" value="Genomic_DNA"/>
</dbReference>
<evidence type="ECO:0000313" key="4">
    <source>
        <dbReference type="EMBL" id="MBB4445272.1"/>
    </source>
</evidence>
<keyword evidence="1" id="KW-0472">Membrane</keyword>
<dbReference type="Proteomes" id="UP000520770">
    <property type="component" value="Unassembled WGS sequence"/>
</dbReference>
<dbReference type="EMBL" id="JACIGW010000001">
    <property type="protein sequence ID" value="MBB4347022.1"/>
    <property type="molecule type" value="Genomic_DNA"/>
</dbReference>
<protein>
    <recommendedName>
        <fullName evidence="8">DUF3329 domain-containing protein</fullName>
    </recommendedName>
</protein>
<sequence>MIDPNHPFYDALWRRVLIPAVCFVWVGIELYAGEAVWAGIVAIVGLFATYKLFFDRKASQDVKPRERPED</sequence>
<keyword evidence="1" id="KW-0812">Transmembrane</keyword>
<evidence type="ECO:0000313" key="3">
    <source>
        <dbReference type="EMBL" id="MBB4410584.1"/>
    </source>
</evidence>
<feature type="transmembrane region" description="Helical" evidence="1">
    <location>
        <begin position="12"/>
        <end position="30"/>
    </location>
</feature>
<evidence type="ECO:0000256" key="1">
    <source>
        <dbReference type="SAM" id="Phobius"/>
    </source>
</evidence>
<dbReference type="EMBL" id="JACIHM010000001">
    <property type="protein sequence ID" value="MBB4445272.1"/>
    <property type="molecule type" value="Genomic_DNA"/>
</dbReference>
<gene>
    <name evidence="3" type="ORF">GGE31_001055</name>
    <name evidence="2" type="ORF">GGE33_000730</name>
    <name evidence="4" type="ORF">GGE35_001054</name>
</gene>
<comment type="caution">
    <text evidence="4">The sequence shown here is derived from an EMBL/GenBank/DDBJ whole genome shotgun (WGS) entry which is preliminary data.</text>
</comment>
<reference evidence="5 6" key="1">
    <citation type="submission" date="2020-08" db="EMBL/GenBank/DDBJ databases">
        <title>Genomic Encyclopedia of Type Strains, Phase IV (KMG-V): Genome sequencing to study the core and pangenomes of soil and plant-associated prokaryotes.</title>
        <authorList>
            <person name="Whitman W."/>
        </authorList>
    </citation>
    <scope>NUCLEOTIDE SEQUENCE [LARGE SCALE GENOMIC DNA]</scope>
    <source>
        <strain evidence="3 6">SEMIA 444</strain>
        <strain evidence="2 5">SEMIA 448</strain>
        <strain evidence="4 7">SEMIA 452</strain>
    </source>
</reference>
<evidence type="ECO:0000313" key="7">
    <source>
        <dbReference type="Proteomes" id="UP000576087"/>
    </source>
</evidence>
<keyword evidence="6" id="KW-1185">Reference proteome</keyword>
<accession>A0A7W4SNR4</accession>
<dbReference type="AlphaFoldDB" id="A0A7W4SNR4"/>
<evidence type="ECO:0008006" key="8">
    <source>
        <dbReference type="Google" id="ProtNLM"/>
    </source>
</evidence>
<proteinExistence type="predicted"/>